<dbReference type="Gene3D" id="3.40.50.12780">
    <property type="entry name" value="N-terminal domain of ligase-like"/>
    <property type="match status" value="1"/>
</dbReference>
<dbReference type="RefSeq" id="XP_033665908.1">
    <property type="nucleotide sequence ID" value="XM_033817511.1"/>
</dbReference>
<dbReference type="Pfam" id="PF07993">
    <property type="entry name" value="NAD_binding_4"/>
    <property type="match status" value="1"/>
</dbReference>
<keyword evidence="2" id="KW-0597">Phosphoprotein</keyword>
<dbReference type="Pfam" id="PF00501">
    <property type="entry name" value="AMP-binding"/>
    <property type="match status" value="1"/>
</dbReference>
<organism evidence="4 5">
    <name type="scientific">Zasmidium cellare ATCC 36951</name>
    <dbReference type="NCBI Taxonomy" id="1080233"/>
    <lineage>
        <taxon>Eukaryota</taxon>
        <taxon>Fungi</taxon>
        <taxon>Dikarya</taxon>
        <taxon>Ascomycota</taxon>
        <taxon>Pezizomycotina</taxon>
        <taxon>Dothideomycetes</taxon>
        <taxon>Dothideomycetidae</taxon>
        <taxon>Mycosphaerellales</taxon>
        <taxon>Mycosphaerellaceae</taxon>
        <taxon>Zasmidium</taxon>
    </lineage>
</organism>
<gene>
    <name evidence="4" type="ORF">M409DRAFT_67684</name>
</gene>
<dbReference type="PROSITE" id="PS50075">
    <property type="entry name" value="CARRIER"/>
    <property type="match status" value="1"/>
</dbReference>
<dbReference type="InterPro" id="IPR036736">
    <property type="entry name" value="ACP-like_sf"/>
</dbReference>
<dbReference type="SMART" id="SM00823">
    <property type="entry name" value="PKS_PP"/>
    <property type="match status" value="1"/>
</dbReference>
<dbReference type="GO" id="GO:0031177">
    <property type="term" value="F:phosphopantetheine binding"/>
    <property type="evidence" value="ECO:0007669"/>
    <property type="project" value="InterPro"/>
</dbReference>
<dbReference type="Gene3D" id="3.40.50.720">
    <property type="entry name" value="NAD(P)-binding Rossmann-like Domain"/>
    <property type="match status" value="1"/>
</dbReference>
<dbReference type="EMBL" id="ML993602">
    <property type="protein sequence ID" value="KAF2165019.1"/>
    <property type="molecule type" value="Genomic_DNA"/>
</dbReference>
<keyword evidence="5" id="KW-1185">Reference proteome</keyword>
<dbReference type="InterPro" id="IPR009081">
    <property type="entry name" value="PP-bd_ACP"/>
</dbReference>
<accession>A0A6A6CH64</accession>
<dbReference type="InterPro" id="IPR006162">
    <property type="entry name" value="Ppantetheine_attach_site"/>
</dbReference>
<dbReference type="InterPro" id="IPR013120">
    <property type="entry name" value="FAR_NAD-bd"/>
</dbReference>
<name>A0A6A6CH64_ZASCE</name>
<dbReference type="PANTHER" id="PTHR43439">
    <property type="entry name" value="PHENYLACETATE-COENZYME A LIGASE"/>
    <property type="match status" value="1"/>
</dbReference>
<protein>
    <recommendedName>
        <fullName evidence="3">Carrier domain-containing protein</fullName>
    </recommendedName>
</protein>
<evidence type="ECO:0000313" key="4">
    <source>
        <dbReference type="EMBL" id="KAF2165019.1"/>
    </source>
</evidence>
<dbReference type="AlphaFoldDB" id="A0A6A6CH64"/>
<dbReference type="SUPFAM" id="SSF56801">
    <property type="entry name" value="Acetyl-CoA synthetase-like"/>
    <property type="match status" value="1"/>
</dbReference>
<evidence type="ECO:0000256" key="1">
    <source>
        <dbReference type="ARBA" id="ARBA00022450"/>
    </source>
</evidence>
<dbReference type="SUPFAM" id="SSF47336">
    <property type="entry name" value="ACP-like"/>
    <property type="match status" value="1"/>
</dbReference>
<dbReference type="Proteomes" id="UP000799537">
    <property type="component" value="Unassembled WGS sequence"/>
</dbReference>
<dbReference type="Pfam" id="PF00550">
    <property type="entry name" value="PP-binding"/>
    <property type="match status" value="1"/>
</dbReference>
<dbReference type="Gene3D" id="1.10.1200.10">
    <property type="entry name" value="ACP-like"/>
    <property type="match status" value="1"/>
</dbReference>
<dbReference type="OrthoDB" id="429813at2759"/>
<evidence type="ECO:0000259" key="3">
    <source>
        <dbReference type="PROSITE" id="PS50075"/>
    </source>
</evidence>
<dbReference type="InterPro" id="IPR036291">
    <property type="entry name" value="NAD(P)-bd_dom_sf"/>
</dbReference>
<dbReference type="PANTHER" id="PTHR43439:SF2">
    <property type="entry name" value="ENZYME, PUTATIVE (JCVI)-RELATED"/>
    <property type="match status" value="1"/>
</dbReference>
<dbReference type="InterPro" id="IPR000873">
    <property type="entry name" value="AMP-dep_synth/lig_dom"/>
</dbReference>
<evidence type="ECO:0000256" key="2">
    <source>
        <dbReference type="ARBA" id="ARBA00022553"/>
    </source>
</evidence>
<dbReference type="InterPro" id="IPR020806">
    <property type="entry name" value="PKS_PP-bd"/>
</dbReference>
<keyword evidence="1" id="KW-0596">Phosphopantetheine</keyword>
<dbReference type="InterPro" id="IPR042099">
    <property type="entry name" value="ANL_N_sf"/>
</dbReference>
<sequence length="1067" mass="118579">MHHAWSAGCQALRHGNLVATIRSSDPLRDLWLNHLPDLPLPTFIDAVADRAPDRVFAEVLTAINGKYTSRLITLSQLANAADEAARWLDEQFGKDALPRTIAVMAPASDVRYLFYMLGAVKSERLAFFPSPRNDIAAHCSVFEEYQCSTLLLPRKSPFYDTMRPVIERLGLDVVEIPGLHFFLSGTVKPYLWTPSVETDFRLEPLVGLHTSGSTGTPKPVMLKHGNATAMQHWRRAPELGHGSIHFTFWEDKTILVAMPLFHAAALNLVIAALQNNIFVVFPPASPGPLTADIVSNILEHANIDVLVTSPSILADMASDLKLLKTFSQVGAVAYGGGPLPRVAGDLITRQCHLLNFIGMSETGILPCELVRQQDWQYVRFSPMIGIEMRPYADGLYELYFVRNEAYKDFQVSFFTFPELDEYTTKDLFSQHPTKPDLWMWQGRTDDIIVYSTGEKFNPTSMEDALNGNPSVKTALVCGDGKAHSALLVEPQTVPGDSVSSNDVIERIWPHIKQVNSDSLQHARILKEMILVTDPDRPLPRAGKGTVQRKAALSLYKSDLEALYSAEPRGSSRRSDSVMQSEDLDEQLLTQQILDIVERSSGMRLQPADDFFAAGLDSLGVTAILRSLRKLVMFHGDQRPLDAKMVYDFPSAASLAHYISGGEPEVDQYHIMQELFDKYASDMPITARDPLPYDEKRKVVMITGSTGSFGTYLLDTLLRDETVAHIICLNRKENAEKIQLRSLSTKGLSTELRGTTLTFATADFSKQYLGLETLLYKDLLKEVTHIIHNAWEVNFNLPVQHFERPHICGVRQLVDFSARSTHGAMIMFISSIGAVSAYDPPDSDDAERTVPESIIDDWSVAGPESGYGQSKLVSERILATAAQEANVPCAIVRVGQIAGPVSGNGRWQKHEWLSSLVISSKYLGVLPATLGSFDVVDWIPIDLAATIVAEFMQNMSERLKHTPDQALVYHAVNPKKTTWDALLPSMQPYLGVWKVVPSYEWVDLLSECEDKASAENPAGKLLSFYRSLVESDMQVPLDTTESEKASPTLASLDAISGEMFGKWLRKWV</sequence>
<dbReference type="InterPro" id="IPR051414">
    <property type="entry name" value="Adenylate-forming_Reductase"/>
</dbReference>
<dbReference type="SUPFAM" id="SSF51735">
    <property type="entry name" value="NAD(P)-binding Rossmann-fold domains"/>
    <property type="match status" value="1"/>
</dbReference>
<feature type="domain" description="Carrier" evidence="3">
    <location>
        <begin position="579"/>
        <end position="662"/>
    </location>
</feature>
<evidence type="ECO:0000313" key="5">
    <source>
        <dbReference type="Proteomes" id="UP000799537"/>
    </source>
</evidence>
<proteinExistence type="predicted"/>
<dbReference type="Pfam" id="PF23562">
    <property type="entry name" value="AMP-binding_C_3"/>
    <property type="match status" value="1"/>
</dbReference>
<dbReference type="PROSITE" id="PS00012">
    <property type="entry name" value="PHOSPHOPANTETHEINE"/>
    <property type="match status" value="1"/>
</dbReference>
<dbReference type="GeneID" id="54570783"/>
<reference evidence="4" key="1">
    <citation type="journal article" date="2020" name="Stud. Mycol.">
        <title>101 Dothideomycetes genomes: a test case for predicting lifestyles and emergence of pathogens.</title>
        <authorList>
            <person name="Haridas S."/>
            <person name="Albert R."/>
            <person name="Binder M."/>
            <person name="Bloem J."/>
            <person name="Labutti K."/>
            <person name="Salamov A."/>
            <person name="Andreopoulos B."/>
            <person name="Baker S."/>
            <person name="Barry K."/>
            <person name="Bills G."/>
            <person name="Bluhm B."/>
            <person name="Cannon C."/>
            <person name="Castanera R."/>
            <person name="Culley D."/>
            <person name="Daum C."/>
            <person name="Ezra D."/>
            <person name="Gonzalez J."/>
            <person name="Henrissat B."/>
            <person name="Kuo A."/>
            <person name="Liang C."/>
            <person name="Lipzen A."/>
            <person name="Lutzoni F."/>
            <person name="Magnuson J."/>
            <person name="Mondo S."/>
            <person name="Nolan M."/>
            <person name="Ohm R."/>
            <person name="Pangilinan J."/>
            <person name="Park H.-J."/>
            <person name="Ramirez L."/>
            <person name="Alfaro M."/>
            <person name="Sun H."/>
            <person name="Tritt A."/>
            <person name="Yoshinaga Y."/>
            <person name="Zwiers L.-H."/>
            <person name="Turgeon B."/>
            <person name="Goodwin S."/>
            <person name="Spatafora J."/>
            <person name="Crous P."/>
            <person name="Grigoriev I."/>
        </authorList>
    </citation>
    <scope>NUCLEOTIDE SEQUENCE</scope>
    <source>
        <strain evidence="4">ATCC 36951</strain>
    </source>
</reference>